<evidence type="ECO:0000256" key="1">
    <source>
        <dbReference type="SAM" id="MobiDB-lite"/>
    </source>
</evidence>
<protein>
    <submittedName>
        <fullName evidence="2">Phosphate-selective porin OprO and OprP</fullName>
    </submittedName>
</protein>
<reference evidence="3" key="1">
    <citation type="submission" date="2016-11" db="EMBL/GenBank/DDBJ databases">
        <authorList>
            <person name="Varghese N."/>
            <person name="Submissions S."/>
        </authorList>
    </citation>
    <scope>NUCLEOTIDE SEQUENCE [LARGE SCALE GENOMIC DNA]</scope>
    <source>
        <strain evidence="3">GAS401</strain>
    </source>
</reference>
<feature type="region of interest" description="Disordered" evidence="1">
    <location>
        <begin position="76"/>
        <end position="111"/>
    </location>
</feature>
<accession>A0A1M7TNM1</accession>
<keyword evidence="3" id="KW-1185">Reference proteome</keyword>
<dbReference type="OrthoDB" id="7217987at2"/>
<evidence type="ECO:0000313" key="2">
    <source>
        <dbReference type="EMBL" id="SHN72344.1"/>
    </source>
</evidence>
<name>A0A1M7TNM1_9BRAD</name>
<dbReference type="EMBL" id="LT670849">
    <property type="protein sequence ID" value="SHN72344.1"/>
    <property type="molecule type" value="Genomic_DNA"/>
</dbReference>
<dbReference type="Gene3D" id="2.40.160.10">
    <property type="entry name" value="Porin"/>
    <property type="match status" value="1"/>
</dbReference>
<gene>
    <name evidence="2" type="ORF">SAMN05444170_2246</name>
</gene>
<dbReference type="RefSeq" id="WP_072817940.1">
    <property type="nucleotide sequence ID" value="NZ_LT670849.1"/>
</dbReference>
<dbReference type="Proteomes" id="UP000184096">
    <property type="component" value="Chromosome I"/>
</dbReference>
<proteinExistence type="predicted"/>
<sequence length="603" mass="64425">MHWKIRGDVVSRGGRASARYASSVVVASSVIFGMAAGARAEDAAGLQRLEAKIQQLEDRHESEIKTLQAEIRRLRREKPAPVAASRPPVTQPAATRAATEPASTILPAGLPPPATPAKVLMTYDRGYHFGFSDATGDNTVELFGRLQVDTGGYTNYNPGPETLDRKGLSDGLDLRRARIGVIGTFMSDWHYAFVYDLGNSSDSSNINNALASANASTSPTTSNTFLSGVENAFITYNGLYSHGQQFPVAFDFGIMDVPWTMEEATSSNDIMFMERSTAQVIATTFGGGDFRSAIDVRSNNDRYWLGLYLTGPNAGALHTAGASCNTGTSAITAGTPCVTSAQMTGNGPQLAFLARGAYQVIQQKDASFHLGFNYANLFEPSIGPNLQAVSLSDRPELRVDPTSFLATGNIPASGGQVFGVEVAGTYKNFFAQGEYYHYTIDTRAAVPTSPGNLQGGVAGPTLNFDGGYVQASYSIGGVRHYDPTRGAYTGVIPEAPMIWGGAGWGAFEFATRFTVVNLNSPYLTTSVLGPAYSAPGVFTGGTTTYGGGKETSYGIGLNWYPNLNMKFMLDYEHVVVDNPQFFGGPNYRGATVDWVGARTQLVF</sequence>
<dbReference type="AlphaFoldDB" id="A0A1M7TNM1"/>
<dbReference type="InterPro" id="IPR023614">
    <property type="entry name" value="Porin_dom_sf"/>
</dbReference>
<dbReference type="InterPro" id="IPR010870">
    <property type="entry name" value="Porin_O/P"/>
</dbReference>
<organism evidence="2 3">
    <name type="scientific">Bradyrhizobium erythrophlei</name>
    <dbReference type="NCBI Taxonomy" id="1437360"/>
    <lineage>
        <taxon>Bacteria</taxon>
        <taxon>Pseudomonadati</taxon>
        <taxon>Pseudomonadota</taxon>
        <taxon>Alphaproteobacteria</taxon>
        <taxon>Hyphomicrobiales</taxon>
        <taxon>Nitrobacteraceae</taxon>
        <taxon>Bradyrhizobium</taxon>
    </lineage>
</organism>
<dbReference type="Pfam" id="PF07396">
    <property type="entry name" value="Porin_O_P"/>
    <property type="match status" value="1"/>
</dbReference>
<evidence type="ECO:0000313" key="3">
    <source>
        <dbReference type="Proteomes" id="UP000184096"/>
    </source>
</evidence>